<feature type="region of interest" description="Disordered" evidence="1">
    <location>
        <begin position="18"/>
        <end position="38"/>
    </location>
</feature>
<proteinExistence type="predicted"/>
<reference evidence="2 3" key="1">
    <citation type="submission" date="2024-01" db="EMBL/GenBank/DDBJ databases">
        <title>Mesobacterium rodlantinim sp. nov., isolated from shallow sea hydrothermal systems off Kueishantao Island.</title>
        <authorList>
            <person name="Su Z."/>
            <person name="Tang K."/>
        </authorList>
    </citation>
    <scope>NUCLEOTIDE SEQUENCE [LARGE SCALE GENOMIC DNA]</scope>
    <source>
        <strain evidence="2 3">TK19101</strain>
    </source>
</reference>
<sequence>MGMIETAQRLIGRFGQPATLRKPGAKTGPEWNPTTGEPTDHAVVIALTEYSIEERGSAGLAETDLRAFFDATIEPNAADTLLVAGRTFSVKKVGRIYQGADVVCYDVQVSA</sequence>
<evidence type="ECO:0000313" key="2">
    <source>
        <dbReference type="EMBL" id="MEC3861192.1"/>
    </source>
</evidence>
<evidence type="ECO:0008006" key="4">
    <source>
        <dbReference type="Google" id="ProtNLM"/>
    </source>
</evidence>
<dbReference type="RefSeq" id="WP_326296907.1">
    <property type="nucleotide sequence ID" value="NZ_JAYLLH010000008.1"/>
</dbReference>
<protein>
    <recommendedName>
        <fullName evidence="4">Phage protein</fullName>
    </recommendedName>
</protein>
<name>A0ABU6HGF0_9RHOB</name>
<dbReference type="EMBL" id="JAYLLH010000008">
    <property type="protein sequence ID" value="MEC3861192.1"/>
    <property type="molecule type" value="Genomic_DNA"/>
</dbReference>
<evidence type="ECO:0000256" key="1">
    <source>
        <dbReference type="SAM" id="MobiDB-lite"/>
    </source>
</evidence>
<gene>
    <name evidence="2" type="ORF">VK792_07845</name>
</gene>
<evidence type="ECO:0000313" key="3">
    <source>
        <dbReference type="Proteomes" id="UP001348149"/>
    </source>
</evidence>
<organism evidence="2 3">
    <name type="scientific">Mesobacterium hydrothermale</name>
    <dbReference type="NCBI Taxonomy" id="3111907"/>
    <lineage>
        <taxon>Bacteria</taxon>
        <taxon>Pseudomonadati</taxon>
        <taxon>Pseudomonadota</taxon>
        <taxon>Alphaproteobacteria</taxon>
        <taxon>Rhodobacterales</taxon>
        <taxon>Roseobacteraceae</taxon>
        <taxon>Mesobacterium</taxon>
    </lineage>
</organism>
<comment type="caution">
    <text evidence="2">The sequence shown here is derived from an EMBL/GenBank/DDBJ whole genome shotgun (WGS) entry which is preliminary data.</text>
</comment>
<keyword evidence="3" id="KW-1185">Reference proteome</keyword>
<dbReference type="Proteomes" id="UP001348149">
    <property type="component" value="Unassembled WGS sequence"/>
</dbReference>
<accession>A0ABU6HGF0</accession>